<name>A0A2H6KGG6_9APIC</name>
<dbReference type="VEuPathDB" id="PiroplasmaDB:BOVATA_035850"/>
<accession>A0A2H6KGG6</accession>
<dbReference type="GeneID" id="39875862"/>
<protein>
    <submittedName>
        <fullName evidence="1">Conserved oligomeric Golgi complex subunit 5, putative</fullName>
    </submittedName>
</protein>
<dbReference type="OrthoDB" id="359818at2759"/>
<keyword evidence="2" id="KW-1185">Reference proteome</keyword>
<gene>
    <name evidence="1" type="ORF">BOVATA_035850</name>
</gene>
<reference evidence="1 2" key="1">
    <citation type="journal article" date="2017" name="BMC Genomics">
        <title>Whole-genome assembly of Babesia ovata and comparative genomics between closely related pathogens.</title>
        <authorList>
            <person name="Yamagishi J."/>
            <person name="Asada M."/>
            <person name="Hakimi H."/>
            <person name="Tanaka T.Q."/>
            <person name="Sugimoto C."/>
            <person name="Kawazu S."/>
        </authorList>
    </citation>
    <scope>NUCLEOTIDE SEQUENCE [LARGE SCALE GENOMIC DNA]</scope>
    <source>
        <strain evidence="1 2">Miyake</strain>
    </source>
</reference>
<dbReference type="RefSeq" id="XP_028868335.1">
    <property type="nucleotide sequence ID" value="XM_029012502.1"/>
</dbReference>
<organism evidence="1 2">
    <name type="scientific">Babesia ovata</name>
    <dbReference type="NCBI Taxonomy" id="189622"/>
    <lineage>
        <taxon>Eukaryota</taxon>
        <taxon>Sar</taxon>
        <taxon>Alveolata</taxon>
        <taxon>Apicomplexa</taxon>
        <taxon>Aconoidasida</taxon>
        <taxon>Piroplasmida</taxon>
        <taxon>Babesiidae</taxon>
        <taxon>Babesia</taxon>
    </lineage>
</organism>
<evidence type="ECO:0000313" key="2">
    <source>
        <dbReference type="Proteomes" id="UP000236319"/>
    </source>
</evidence>
<evidence type="ECO:0000313" key="1">
    <source>
        <dbReference type="EMBL" id="GBE62092.1"/>
    </source>
</evidence>
<dbReference type="Proteomes" id="UP000236319">
    <property type="component" value="Unassembled WGS sequence"/>
</dbReference>
<proteinExistence type="predicted"/>
<sequence length="845" mass="94393">MARLEDVLVDAEAVGTCNHLLKCYGDDLGVDVLSEAPNIDVAAASFLSQVAGKSAEQVKTTLDSLNHALLIVSALRHKGVLNNTSDIIKSEEEVNTFLGLLNDVSESVGVLRSDVESRYGHSISLYRALEDDIACLDGICKAQTYVVECMDVLSSLREIKSLTHSLGTLDEYATLLNTSHKLSEIMSRVAAMQKTDVSNIIFRQCEELKTHVVNLTSDKGINVLIRQPVASGSNETTDESTLKRLSICHYILRELAVAPSYTLRLVDEMVASTGRCIDLDQLLRSGTRDDMWQQFLISQLAEFMAKYKSCLMALHTFCRSVNYRLSEHLSEEEEHILKLCPLLSQPLRKQHDPLEVFAACELYVKRCVGILHTALSHLESQSPASGRFDVAMLAPQLISIGECTHKELCHLNIPFNMHAHYFTVVCERYAKEFMTNTAARMLPASQAAFAACLKVLHQNGVKSFKGLSPDRELQIAAAMVHSVPVDVGLARVMYDFIDKSHSCETLHRHVLEVANSALQNILRAAEDVSTVSGSRLLLSDGGSKISLKRPTDAHCINARIYHYILSFVDVIEPCLVMPMDKESKLYGTVQAFKNLNVIGCWSDDVGATLWHTVSYISSGNTQEFRWQAQQVLTATQNIVKICNFLRENYFDQLVQNGHMRLFRRLATHAIASFVVYALTVWPLAENDKMALLGVVTELEMALAEILKESLPKLESDFLAALRRLLYLGDELYDVIDSPDFQSTACLKLPIDVISLHVMTRVVNSDHVSAPMREELLRSPLCQYWGTNSIHTVLDSFRDTMLRYEPSVPCSPMFGKKLAAYLKQFASFESLLNEQLSKAFTFLNNH</sequence>
<dbReference type="EMBL" id="BDSA01000004">
    <property type="protein sequence ID" value="GBE62092.1"/>
    <property type="molecule type" value="Genomic_DNA"/>
</dbReference>
<dbReference type="AlphaFoldDB" id="A0A2H6KGG6"/>
<comment type="caution">
    <text evidence="1">The sequence shown here is derived from an EMBL/GenBank/DDBJ whole genome shotgun (WGS) entry which is preliminary data.</text>
</comment>